<protein>
    <recommendedName>
        <fullName evidence="5">Crinkler effector protein N-terminal domain-containing protein</fullName>
    </recommendedName>
</protein>
<feature type="compositionally biased region" description="Polar residues" evidence="4">
    <location>
        <begin position="117"/>
        <end position="126"/>
    </location>
</feature>
<sequence length="190" mass="20609">EATSNAFPVEMESSQTIGDLKKLIKTEIPDTFNGVDAKDLTLWSVSIPDGDNDDEIPIVLGNVNNKDKKKLRATRGLLEVFPDKPLKNTIHVIVQRPPQVHAPVPSRALTPLPGSLSDGSRPSTPLSGDLHADIKKITDRFFAPGSNIAKFLDAFVKGEGALPKTSGPIRGLPRAWRRGFGKPPETLSFI</sequence>
<gene>
    <name evidence="6" type="ORF">BG015_005318</name>
</gene>
<dbReference type="Pfam" id="PF20147">
    <property type="entry name" value="Crinkler"/>
    <property type="match status" value="1"/>
</dbReference>
<keyword evidence="3" id="KW-0964">Secreted</keyword>
<dbReference type="GO" id="GO:0005576">
    <property type="term" value="C:extracellular region"/>
    <property type="evidence" value="ECO:0007669"/>
    <property type="project" value="UniProtKB-SubCell"/>
</dbReference>
<evidence type="ECO:0000313" key="6">
    <source>
        <dbReference type="EMBL" id="KAF9123404.1"/>
    </source>
</evidence>
<reference evidence="6" key="1">
    <citation type="journal article" date="2020" name="Fungal Divers.">
        <title>Resolving the Mortierellaceae phylogeny through synthesis of multi-gene phylogenetics and phylogenomics.</title>
        <authorList>
            <person name="Vandepol N."/>
            <person name="Liber J."/>
            <person name="Desiro A."/>
            <person name="Na H."/>
            <person name="Kennedy M."/>
            <person name="Barry K."/>
            <person name="Grigoriev I.V."/>
            <person name="Miller A.N."/>
            <person name="O'Donnell K."/>
            <person name="Stajich J.E."/>
            <person name="Bonito G."/>
        </authorList>
    </citation>
    <scope>NUCLEOTIDE SEQUENCE</scope>
    <source>
        <strain evidence="6">NRRL 6426</strain>
    </source>
</reference>
<keyword evidence="7" id="KW-1185">Reference proteome</keyword>
<proteinExistence type="predicted"/>
<dbReference type="EMBL" id="JAAAUQ010002468">
    <property type="protein sequence ID" value="KAF9123404.1"/>
    <property type="molecule type" value="Genomic_DNA"/>
</dbReference>
<evidence type="ECO:0000259" key="5">
    <source>
        <dbReference type="Pfam" id="PF20147"/>
    </source>
</evidence>
<evidence type="ECO:0000256" key="3">
    <source>
        <dbReference type="ARBA" id="ARBA00022525"/>
    </source>
</evidence>
<organism evidence="6 7">
    <name type="scientific">Linnemannia schmuckeri</name>
    <dbReference type="NCBI Taxonomy" id="64567"/>
    <lineage>
        <taxon>Eukaryota</taxon>
        <taxon>Fungi</taxon>
        <taxon>Fungi incertae sedis</taxon>
        <taxon>Mucoromycota</taxon>
        <taxon>Mortierellomycotina</taxon>
        <taxon>Mortierellomycetes</taxon>
        <taxon>Mortierellales</taxon>
        <taxon>Mortierellaceae</taxon>
        <taxon>Linnemannia</taxon>
    </lineage>
</organism>
<evidence type="ECO:0000256" key="1">
    <source>
        <dbReference type="ARBA" id="ARBA00004340"/>
    </source>
</evidence>
<dbReference type="AlphaFoldDB" id="A0A9P5R5A0"/>
<feature type="region of interest" description="Disordered" evidence="4">
    <location>
        <begin position="102"/>
        <end position="127"/>
    </location>
</feature>
<evidence type="ECO:0000256" key="2">
    <source>
        <dbReference type="ARBA" id="ARBA00004613"/>
    </source>
</evidence>
<accession>A0A9P5R5A0</accession>
<feature type="domain" description="Crinkler effector protein N-terminal" evidence="5">
    <location>
        <begin position="2"/>
        <end position="95"/>
    </location>
</feature>
<dbReference type="Proteomes" id="UP000748756">
    <property type="component" value="Unassembled WGS sequence"/>
</dbReference>
<feature type="non-terminal residue" evidence="6">
    <location>
        <position position="190"/>
    </location>
</feature>
<evidence type="ECO:0000256" key="4">
    <source>
        <dbReference type="SAM" id="MobiDB-lite"/>
    </source>
</evidence>
<comment type="subcellular location">
    <subcellularLocation>
        <location evidence="1">Host cell</location>
    </subcellularLocation>
    <subcellularLocation>
        <location evidence="2">Secreted</location>
    </subcellularLocation>
</comment>
<dbReference type="OrthoDB" id="2304312at2759"/>
<name>A0A9P5R5A0_9FUNG</name>
<evidence type="ECO:0000313" key="7">
    <source>
        <dbReference type="Proteomes" id="UP000748756"/>
    </source>
</evidence>
<comment type="caution">
    <text evidence="6">The sequence shown here is derived from an EMBL/GenBank/DDBJ whole genome shotgun (WGS) entry which is preliminary data.</text>
</comment>
<dbReference type="InterPro" id="IPR045379">
    <property type="entry name" value="Crinkler_N"/>
</dbReference>
<dbReference type="GO" id="GO:0043657">
    <property type="term" value="C:host cell"/>
    <property type="evidence" value="ECO:0007669"/>
    <property type="project" value="UniProtKB-SubCell"/>
</dbReference>